<dbReference type="CDD" id="cd12152">
    <property type="entry name" value="F1-ATPase_delta"/>
    <property type="match status" value="1"/>
</dbReference>
<name>A0AAW9S2M7_9BACT</name>
<dbReference type="PANTHER" id="PTHR13822">
    <property type="entry name" value="ATP SYNTHASE DELTA/EPSILON CHAIN"/>
    <property type="match status" value="1"/>
</dbReference>
<accession>A0AAW9S2M7</accession>
<dbReference type="EMBL" id="JBDKWZ010000001">
    <property type="protein sequence ID" value="MEN7546675.1"/>
    <property type="molecule type" value="Genomic_DNA"/>
</dbReference>
<dbReference type="SUPFAM" id="SSF51344">
    <property type="entry name" value="Epsilon subunit of F1F0-ATP synthase N-terminal domain"/>
    <property type="match status" value="1"/>
</dbReference>
<keyword evidence="7 9" id="KW-0139">CF(1)</keyword>
<evidence type="ECO:0000313" key="11">
    <source>
        <dbReference type="EMBL" id="MEN7546675.1"/>
    </source>
</evidence>
<dbReference type="InterPro" id="IPR020546">
    <property type="entry name" value="ATP_synth_F1_dsu/esu_N"/>
</dbReference>
<dbReference type="NCBIfam" id="TIGR01216">
    <property type="entry name" value="ATP_synt_epsi"/>
    <property type="match status" value="1"/>
</dbReference>
<dbReference type="GO" id="GO:0045259">
    <property type="term" value="C:proton-transporting ATP synthase complex"/>
    <property type="evidence" value="ECO:0007669"/>
    <property type="project" value="UniProtKB-KW"/>
</dbReference>
<organism evidence="11 12">
    <name type="scientific">Rapidithrix thailandica</name>
    <dbReference type="NCBI Taxonomy" id="413964"/>
    <lineage>
        <taxon>Bacteria</taxon>
        <taxon>Pseudomonadati</taxon>
        <taxon>Bacteroidota</taxon>
        <taxon>Cytophagia</taxon>
        <taxon>Cytophagales</taxon>
        <taxon>Flammeovirgaceae</taxon>
        <taxon>Rapidithrix</taxon>
    </lineage>
</organism>
<comment type="subcellular location">
    <subcellularLocation>
        <location evidence="2">Endomembrane system</location>
        <topology evidence="2">Peripheral membrane protein</topology>
    </subcellularLocation>
</comment>
<dbReference type="PANTHER" id="PTHR13822:SF10">
    <property type="entry name" value="ATP SYNTHASE EPSILON CHAIN, CHLOROPLASTIC"/>
    <property type="match status" value="1"/>
</dbReference>
<evidence type="ECO:0000256" key="4">
    <source>
        <dbReference type="ARBA" id="ARBA00022448"/>
    </source>
</evidence>
<evidence type="ECO:0000256" key="8">
    <source>
        <dbReference type="ARBA" id="ARBA00023310"/>
    </source>
</evidence>
<dbReference type="AlphaFoldDB" id="A0AAW9S2M7"/>
<dbReference type="InterPro" id="IPR001469">
    <property type="entry name" value="ATP_synth_F1_dsu/esu"/>
</dbReference>
<keyword evidence="8 9" id="KW-0066">ATP synthesis</keyword>
<dbReference type="Gene3D" id="2.60.15.10">
    <property type="entry name" value="F0F1 ATP synthase delta/epsilon subunit, N-terminal"/>
    <property type="match status" value="1"/>
</dbReference>
<comment type="similarity">
    <text evidence="3 9">Belongs to the ATPase epsilon chain family.</text>
</comment>
<dbReference type="InterPro" id="IPR036771">
    <property type="entry name" value="ATPsynth_dsu/esu_N"/>
</dbReference>
<evidence type="ECO:0000256" key="1">
    <source>
        <dbReference type="ARBA" id="ARBA00003543"/>
    </source>
</evidence>
<evidence type="ECO:0000256" key="9">
    <source>
        <dbReference type="RuleBase" id="RU003656"/>
    </source>
</evidence>
<evidence type="ECO:0000256" key="7">
    <source>
        <dbReference type="ARBA" id="ARBA00023196"/>
    </source>
</evidence>
<keyword evidence="6" id="KW-0472">Membrane</keyword>
<comment type="function">
    <text evidence="1">Produces ATP from ADP in the presence of a proton gradient across the membrane.</text>
</comment>
<evidence type="ECO:0000256" key="2">
    <source>
        <dbReference type="ARBA" id="ARBA00004184"/>
    </source>
</evidence>
<sequence>MYLEVVTPDKKAFEGEVKAVKVPGSNGSFEVLNNHAPVISTLTEGQIRITTKSDVQYLNIDSGILEMLDNKIVILAEAIIDAE</sequence>
<dbReference type="GO" id="GO:0046933">
    <property type="term" value="F:proton-transporting ATP synthase activity, rotational mechanism"/>
    <property type="evidence" value="ECO:0007669"/>
    <property type="project" value="InterPro"/>
</dbReference>
<protein>
    <submittedName>
        <fullName evidence="11">ATP synthase F1 subunit epsilon</fullName>
    </submittedName>
</protein>
<reference evidence="11 12" key="1">
    <citation type="submission" date="2024-04" db="EMBL/GenBank/DDBJ databases">
        <title>Novel genus in family Flammeovirgaceae.</title>
        <authorList>
            <person name="Nguyen T.H."/>
            <person name="Vuong T.Q."/>
            <person name="Le H."/>
            <person name="Kim S.-G."/>
        </authorList>
    </citation>
    <scope>NUCLEOTIDE SEQUENCE [LARGE SCALE GENOMIC DNA]</scope>
    <source>
        <strain evidence="11 12">JCM 23209</strain>
    </source>
</reference>
<comment type="subunit">
    <text evidence="9">F-type ATPases have 2 components, CF(1) - the catalytic core - and CF(0) - the membrane proton channel. CF(1) has five subunits: alpha(3), beta(3), gamma(1), delta(1), epsilon(1). CF(0) has three main subunits: a, b and c.</text>
</comment>
<keyword evidence="5 9" id="KW-0406">Ion transport</keyword>
<evidence type="ECO:0000259" key="10">
    <source>
        <dbReference type="Pfam" id="PF02823"/>
    </source>
</evidence>
<dbReference type="GO" id="GO:0012505">
    <property type="term" value="C:endomembrane system"/>
    <property type="evidence" value="ECO:0007669"/>
    <property type="project" value="UniProtKB-SubCell"/>
</dbReference>
<evidence type="ECO:0000256" key="5">
    <source>
        <dbReference type="ARBA" id="ARBA00023065"/>
    </source>
</evidence>
<dbReference type="Proteomes" id="UP001403385">
    <property type="component" value="Unassembled WGS sequence"/>
</dbReference>
<evidence type="ECO:0000313" key="12">
    <source>
        <dbReference type="Proteomes" id="UP001403385"/>
    </source>
</evidence>
<proteinExistence type="inferred from homology"/>
<feature type="domain" description="ATP synthase F1 complex delta/epsilon subunit N-terminal" evidence="10">
    <location>
        <begin position="1"/>
        <end position="78"/>
    </location>
</feature>
<dbReference type="RefSeq" id="WP_346819457.1">
    <property type="nucleotide sequence ID" value="NZ_JBDKWZ010000001.1"/>
</dbReference>
<keyword evidence="12" id="KW-1185">Reference proteome</keyword>
<gene>
    <name evidence="11" type="primary">atpC</name>
    <name evidence="11" type="ORF">AAG747_02070</name>
</gene>
<keyword evidence="4 9" id="KW-0813">Transport</keyword>
<evidence type="ECO:0000256" key="3">
    <source>
        <dbReference type="ARBA" id="ARBA00005712"/>
    </source>
</evidence>
<dbReference type="Pfam" id="PF02823">
    <property type="entry name" value="ATP-synt_DE_N"/>
    <property type="match status" value="1"/>
</dbReference>
<comment type="caution">
    <text evidence="11">The sequence shown here is derived from an EMBL/GenBank/DDBJ whole genome shotgun (WGS) entry which is preliminary data.</text>
</comment>
<evidence type="ECO:0000256" key="6">
    <source>
        <dbReference type="ARBA" id="ARBA00023136"/>
    </source>
</evidence>